<comment type="caution">
    <text evidence="2">The sequence shown here is derived from an EMBL/GenBank/DDBJ whole genome shotgun (WGS) entry which is preliminary data.</text>
</comment>
<dbReference type="Gene3D" id="3.40.50.12780">
    <property type="entry name" value="N-terminal domain of ligase-like"/>
    <property type="match status" value="1"/>
</dbReference>
<gene>
    <name evidence="2" type="ORF">ACFP1K_00700</name>
</gene>
<dbReference type="RefSeq" id="WP_380745933.1">
    <property type="nucleotide sequence ID" value="NZ_JBHSRF010000001.1"/>
</dbReference>
<dbReference type="InterPro" id="IPR042099">
    <property type="entry name" value="ANL_N_sf"/>
</dbReference>
<dbReference type="PANTHER" id="PTHR43845:SF1">
    <property type="entry name" value="BLR5969 PROTEIN"/>
    <property type="match status" value="1"/>
</dbReference>
<evidence type="ECO:0000313" key="3">
    <source>
        <dbReference type="Proteomes" id="UP001596137"/>
    </source>
</evidence>
<organism evidence="2 3">
    <name type="scientific">Sphaerisporangium aureirubrum</name>
    <dbReference type="NCBI Taxonomy" id="1544736"/>
    <lineage>
        <taxon>Bacteria</taxon>
        <taxon>Bacillati</taxon>
        <taxon>Actinomycetota</taxon>
        <taxon>Actinomycetes</taxon>
        <taxon>Streptosporangiales</taxon>
        <taxon>Streptosporangiaceae</taxon>
        <taxon>Sphaerisporangium</taxon>
    </lineage>
</organism>
<dbReference type="Proteomes" id="UP001596137">
    <property type="component" value="Unassembled WGS sequence"/>
</dbReference>
<keyword evidence="3" id="KW-1185">Reference proteome</keyword>
<dbReference type="SUPFAM" id="SSF56801">
    <property type="entry name" value="Acetyl-CoA synthetase-like"/>
    <property type="match status" value="1"/>
</dbReference>
<evidence type="ECO:0000313" key="2">
    <source>
        <dbReference type="EMBL" id="MFC6079662.1"/>
    </source>
</evidence>
<name>A0ABW1NCC7_9ACTN</name>
<reference evidence="3" key="1">
    <citation type="journal article" date="2019" name="Int. J. Syst. Evol. Microbiol.">
        <title>The Global Catalogue of Microorganisms (GCM) 10K type strain sequencing project: providing services to taxonomists for standard genome sequencing and annotation.</title>
        <authorList>
            <consortium name="The Broad Institute Genomics Platform"/>
            <consortium name="The Broad Institute Genome Sequencing Center for Infectious Disease"/>
            <person name="Wu L."/>
            <person name="Ma J."/>
        </authorList>
    </citation>
    <scope>NUCLEOTIDE SEQUENCE [LARGE SCALE GENOMIC DNA]</scope>
    <source>
        <strain evidence="3">JCM 30346</strain>
    </source>
</reference>
<feature type="domain" description="AMP-dependent synthetase/ligase" evidence="1">
    <location>
        <begin position="83"/>
        <end position="249"/>
    </location>
</feature>
<proteinExistence type="predicted"/>
<sequence length="434" mass="47797">MSEELPRADHWTSFDQLWAAQDKQLHMVFEQVAKSPFYRERFGGRPVTGLDGLPMTSKEDLRDSYPFGMLAVPKTRLATYHESSGTSGAATPTPTYYTAEEWAELVDRFLRNSIPMTAEDTLLVRIPYALVMAGHLAHQAGLAVGATVIPSDCRSLASPYSRVVRALHDLDVTLTWSTPSECLVWAAGAELAGYRTETDFPALRAFYTAGEPLSPARRARISELWGGTPVLDVYGSTEVGSVAGTCPAGVMHFWADRLLPEVYDAATGTFAREGAGQLVVTPLYQEAMPLIRYDLGDDVEIHYAECECGWYLPTIRVLGRISHGNEVAGKSLSVRQVEEAVYRLPVELGVLFWRAQARPDRLVVQIEVDRPHASDARAALTTIAEELLDVPVAVEPVPLGTLVPSELLLGRLDAMKPRRLFGPDEDWDAAILRC</sequence>
<dbReference type="GO" id="GO:0016874">
    <property type="term" value="F:ligase activity"/>
    <property type="evidence" value="ECO:0007669"/>
    <property type="project" value="UniProtKB-KW"/>
</dbReference>
<dbReference type="Pfam" id="PF00501">
    <property type="entry name" value="AMP-binding"/>
    <property type="match status" value="1"/>
</dbReference>
<protein>
    <submittedName>
        <fullName evidence="2">Phenylacetate--CoA ligase family protein</fullName>
    </submittedName>
</protein>
<dbReference type="PANTHER" id="PTHR43845">
    <property type="entry name" value="BLR5969 PROTEIN"/>
    <property type="match status" value="1"/>
</dbReference>
<dbReference type="EMBL" id="JBHSRF010000001">
    <property type="protein sequence ID" value="MFC6079662.1"/>
    <property type="molecule type" value="Genomic_DNA"/>
</dbReference>
<evidence type="ECO:0000259" key="1">
    <source>
        <dbReference type="Pfam" id="PF00501"/>
    </source>
</evidence>
<dbReference type="InterPro" id="IPR000873">
    <property type="entry name" value="AMP-dep_synth/lig_dom"/>
</dbReference>
<keyword evidence="2" id="KW-0436">Ligase</keyword>
<accession>A0ABW1NCC7</accession>